<dbReference type="GO" id="GO:0007165">
    <property type="term" value="P:signal transduction"/>
    <property type="evidence" value="ECO:0007669"/>
    <property type="project" value="InterPro"/>
</dbReference>
<evidence type="ECO:0000313" key="4">
    <source>
        <dbReference type="Proteomes" id="UP000077755"/>
    </source>
</evidence>
<evidence type="ECO:0000313" key="3">
    <source>
        <dbReference type="EMBL" id="WOG87852.1"/>
    </source>
</evidence>
<evidence type="ECO:0000259" key="2">
    <source>
        <dbReference type="PROSITE" id="PS50104"/>
    </source>
</evidence>
<dbReference type="PANTHER" id="PTHR32009">
    <property type="entry name" value="TMV RESISTANCE PROTEIN N-LIKE"/>
    <property type="match status" value="1"/>
</dbReference>
<dbReference type="Pfam" id="PF01582">
    <property type="entry name" value="TIR"/>
    <property type="match status" value="1"/>
</dbReference>
<dbReference type="PANTHER" id="PTHR32009:SF138">
    <property type="entry name" value="DISEASE RESISTANCE PROTEIN (TIR-NBS-LRR CLASS)"/>
    <property type="match status" value="1"/>
</dbReference>
<evidence type="ECO:0000256" key="1">
    <source>
        <dbReference type="ARBA" id="ARBA00023027"/>
    </source>
</evidence>
<dbReference type="Proteomes" id="UP000077755">
    <property type="component" value="Chromosome 2"/>
</dbReference>
<keyword evidence="1" id="KW-0520">NAD</keyword>
<gene>
    <name evidence="3" type="ORF">DCAR_0207084</name>
</gene>
<dbReference type="PROSITE" id="PS50104">
    <property type="entry name" value="TIR"/>
    <property type="match status" value="1"/>
</dbReference>
<dbReference type="EMBL" id="CP093344">
    <property type="protein sequence ID" value="WOG87852.1"/>
    <property type="molecule type" value="Genomic_DNA"/>
</dbReference>
<sequence length="203" mass="23364">MASPSSETSLPAAPNITYDVFLSFRGTDTRNIFTDHLYSALDRNGTRPFMDDPELRAGDIISESLLKAIRESKTYIIVFSVNYASSHWCLDELVEILNCSNTMKRLILPVFYHVDPYVVRHQQESFGTAFAEHERVDGFIRNIARVNKWKDTLKEVADLSGYHVLVNSSCSELAKQLRLHMHKHKINLYHSLSCEYPLFKNSY</sequence>
<protein>
    <recommendedName>
        <fullName evidence="2">TIR domain-containing protein</fullName>
    </recommendedName>
</protein>
<dbReference type="InterPro" id="IPR000157">
    <property type="entry name" value="TIR_dom"/>
</dbReference>
<dbReference type="FunFam" id="3.40.50.10140:FF:000007">
    <property type="entry name" value="Disease resistance protein (TIR-NBS-LRR class)"/>
    <property type="match status" value="1"/>
</dbReference>
<dbReference type="InterPro" id="IPR035897">
    <property type="entry name" value="Toll_tir_struct_dom_sf"/>
</dbReference>
<dbReference type="Gene3D" id="3.40.50.10140">
    <property type="entry name" value="Toll/interleukin-1 receptor homology (TIR) domain"/>
    <property type="match status" value="1"/>
</dbReference>
<dbReference type="AlphaFoldDB" id="A0AAF0WE43"/>
<accession>A0AAF0WE43</accession>
<dbReference type="SMART" id="SM00255">
    <property type="entry name" value="TIR"/>
    <property type="match status" value="1"/>
</dbReference>
<reference evidence="3" key="2">
    <citation type="submission" date="2022-03" db="EMBL/GenBank/DDBJ databases">
        <title>Draft title - Genomic analysis of global carrot germplasm unveils the trajectory of domestication and the origin of high carotenoid orange carrot.</title>
        <authorList>
            <person name="Iorizzo M."/>
            <person name="Ellison S."/>
            <person name="Senalik D."/>
            <person name="Macko-Podgorni A."/>
            <person name="Grzebelus D."/>
            <person name="Bostan H."/>
            <person name="Rolling W."/>
            <person name="Curaba J."/>
            <person name="Simon P."/>
        </authorList>
    </citation>
    <scope>NUCLEOTIDE SEQUENCE</scope>
    <source>
        <tissue evidence="3">Leaf</tissue>
    </source>
</reference>
<dbReference type="SUPFAM" id="SSF52200">
    <property type="entry name" value="Toll/Interleukin receptor TIR domain"/>
    <property type="match status" value="1"/>
</dbReference>
<feature type="domain" description="TIR" evidence="2">
    <location>
        <begin position="16"/>
        <end position="181"/>
    </location>
</feature>
<organism evidence="3 4">
    <name type="scientific">Daucus carota subsp. sativus</name>
    <name type="common">Carrot</name>
    <dbReference type="NCBI Taxonomy" id="79200"/>
    <lineage>
        <taxon>Eukaryota</taxon>
        <taxon>Viridiplantae</taxon>
        <taxon>Streptophyta</taxon>
        <taxon>Embryophyta</taxon>
        <taxon>Tracheophyta</taxon>
        <taxon>Spermatophyta</taxon>
        <taxon>Magnoliopsida</taxon>
        <taxon>eudicotyledons</taxon>
        <taxon>Gunneridae</taxon>
        <taxon>Pentapetalae</taxon>
        <taxon>asterids</taxon>
        <taxon>campanulids</taxon>
        <taxon>Apiales</taxon>
        <taxon>Apiaceae</taxon>
        <taxon>Apioideae</taxon>
        <taxon>Scandiceae</taxon>
        <taxon>Daucinae</taxon>
        <taxon>Daucus</taxon>
        <taxon>Daucus sect. Daucus</taxon>
    </lineage>
</organism>
<name>A0AAF0WE43_DAUCS</name>
<proteinExistence type="predicted"/>
<reference evidence="3" key="1">
    <citation type="journal article" date="2016" name="Nat. Genet.">
        <title>A high-quality carrot genome assembly provides new insights into carotenoid accumulation and asterid genome evolution.</title>
        <authorList>
            <person name="Iorizzo M."/>
            <person name="Ellison S."/>
            <person name="Senalik D."/>
            <person name="Zeng P."/>
            <person name="Satapoomin P."/>
            <person name="Huang J."/>
            <person name="Bowman M."/>
            <person name="Iovene M."/>
            <person name="Sanseverino W."/>
            <person name="Cavagnaro P."/>
            <person name="Yildiz M."/>
            <person name="Macko-Podgorni A."/>
            <person name="Moranska E."/>
            <person name="Grzebelus E."/>
            <person name="Grzebelus D."/>
            <person name="Ashrafi H."/>
            <person name="Zheng Z."/>
            <person name="Cheng S."/>
            <person name="Spooner D."/>
            <person name="Van Deynze A."/>
            <person name="Simon P."/>
        </authorList>
    </citation>
    <scope>NUCLEOTIDE SEQUENCE</scope>
    <source>
        <tissue evidence="3">Leaf</tissue>
    </source>
</reference>
<keyword evidence="4" id="KW-1185">Reference proteome</keyword>